<comment type="caution">
    <text evidence="3">The sequence shown here is derived from an EMBL/GenBank/DDBJ whole genome shotgun (WGS) entry which is preliminary data.</text>
</comment>
<evidence type="ECO:0000313" key="3">
    <source>
        <dbReference type="EMBL" id="KAH3890540.1"/>
    </source>
</evidence>
<organism evidence="3 4">
    <name type="scientific">Dreissena polymorpha</name>
    <name type="common">Zebra mussel</name>
    <name type="synonym">Mytilus polymorpha</name>
    <dbReference type="NCBI Taxonomy" id="45954"/>
    <lineage>
        <taxon>Eukaryota</taxon>
        <taxon>Metazoa</taxon>
        <taxon>Spiralia</taxon>
        <taxon>Lophotrochozoa</taxon>
        <taxon>Mollusca</taxon>
        <taxon>Bivalvia</taxon>
        <taxon>Autobranchia</taxon>
        <taxon>Heteroconchia</taxon>
        <taxon>Euheterodonta</taxon>
        <taxon>Imparidentia</taxon>
        <taxon>Neoheterodontei</taxon>
        <taxon>Myida</taxon>
        <taxon>Dreissenoidea</taxon>
        <taxon>Dreissenidae</taxon>
        <taxon>Dreissena</taxon>
    </lineage>
</organism>
<keyword evidence="1" id="KW-0812">Transmembrane</keyword>
<reference evidence="3" key="1">
    <citation type="journal article" date="2019" name="bioRxiv">
        <title>The Genome of the Zebra Mussel, Dreissena polymorpha: A Resource for Invasive Species Research.</title>
        <authorList>
            <person name="McCartney M.A."/>
            <person name="Auch B."/>
            <person name="Kono T."/>
            <person name="Mallez S."/>
            <person name="Zhang Y."/>
            <person name="Obille A."/>
            <person name="Becker A."/>
            <person name="Abrahante J.E."/>
            <person name="Garbe J."/>
            <person name="Badalamenti J.P."/>
            <person name="Herman A."/>
            <person name="Mangelson H."/>
            <person name="Liachko I."/>
            <person name="Sullivan S."/>
            <person name="Sone E.D."/>
            <person name="Koren S."/>
            <person name="Silverstein K.A.T."/>
            <person name="Beckman K.B."/>
            <person name="Gohl D.M."/>
        </authorList>
    </citation>
    <scope>NUCLEOTIDE SEQUENCE</scope>
    <source>
        <strain evidence="3">Duluth1</strain>
        <tissue evidence="3">Whole animal</tissue>
    </source>
</reference>
<gene>
    <name evidence="3" type="ORF">DPMN_014624</name>
</gene>
<accession>A0A9D4N7N5</accession>
<dbReference type="Proteomes" id="UP000828390">
    <property type="component" value="Unassembled WGS sequence"/>
</dbReference>
<evidence type="ECO:0000313" key="4">
    <source>
        <dbReference type="Proteomes" id="UP000828390"/>
    </source>
</evidence>
<feature type="signal peptide" evidence="2">
    <location>
        <begin position="1"/>
        <end position="20"/>
    </location>
</feature>
<protein>
    <recommendedName>
        <fullName evidence="5">Vesicular, overexpressed in cancer, prosurvival protein 1</fullName>
    </recommendedName>
</protein>
<proteinExistence type="predicted"/>
<name>A0A9D4N7N5_DREPO</name>
<evidence type="ECO:0000256" key="2">
    <source>
        <dbReference type="SAM" id="SignalP"/>
    </source>
</evidence>
<keyword evidence="2" id="KW-0732">Signal</keyword>
<evidence type="ECO:0008006" key="5">
    <source>
        <dbReference type="Google" id="ProtNLM"/>
    </source>
</evidence>
<evidence type="ECO:0000256" key="1">
    <source>
        <dbReference type="SAM" id="Phobius"/>
    </source>
</evidence>
<reference evidence="3" key="2">
    <citation type="submission" date="2020-11" db="EMBL/GenBank/DDBJ databases">
        <authorList>
            <person name="McCartney M.A."/>
            <person name="Auch B."/>
            <person name="Kono T."/>
            <person name="Mallez S."/>
            <person name="Becker A."/>
            <person name="Gohl D.M."/>
            <person name="Silverstein K.A.T."/>
            <person name="Koren S."/>
            <person name="Bechman K.B."/>
            <person name="Herman A."/>
            <person name="Abrahante J.E."/>
            <person name="Garbe J."/>
        </authorList>
    </citation>
    <scope>NUCLEOTIDE SEQUENCE</scope>
    <source>
        <strain evidence="3">Duluth1</strain>
        <tissue evidence="3">Whole animal</tissue>
    </source>
</reference>
<keyword evidence="1" id="KW-0472">Membrane</keyword>
<keyword evidence="1" id="KW-1133">Transmembrane helix</keyword>
<sequence length="167" mass="18248">MFNKKLFGLVILNVQWIVHCDEVCRGLSYKYCGDGTYCCNNDRSCCMAVGRIIEIVSGVVGFIAFCVVLLGCCMRQCRSRAAQGQVIGQPQQATVMYTTTAGQIQTENYPPPSIGETQYGMQTGYPPPPAYGQTQSGLQAPYPAYSPGLEAHAYINHTVPDTTTEQK</sequence>
<keyword evidence="4" id="KW-1185">Reference proteome</keyword>
<dbReference type="EMBL" id="JAIWYP010000001">
    <property type="protein sequence ID" value="KAH3890540.1"/>
    <property type="molecule type" value="Genomic_DNA"/>
</dbReference>
<feature type="transmembrane region" description="Helical" evidence="1">
    <location>
        <begin position="52"/>
        <end position="73"/>
    </location>
</feature>
<dbReference type="AlphaFoldDB" id="A0A9D4N7N5"/>
<feature type="chain" id="PRO_5039434679" description="Vesicular, overexpressed in cancer, prosurvival protein 1" evidence="2">
    <location>
        <begin position="21"/>
        <end position="167"/>
    </location>
</feature>